<name>A0A8J8NQG3_HALGN</name>
<comment type="caution">
    <text evidence="2">The sequence shown here is derived from an EMBL/GenBank/DDBJ whole genome shotgun (WGS) entry which is preliminary data.</text>
</comment>
<dbReference type="AlphaFoldDB" id="A0A8J8NQG3"/>
<keyword evidence="3" id="KW-1185">Reference proteome</keyword>
<reference evidence="2" key="1">
    <citation type="submission" date="2019-06" db="EMBL/GenBank/DDBJ databases">
        <authorList>
            <person name="Zheng W."/>
        </authorList>
    </citation>
    <scope>NUCLEOTIDE SEQUENCE</scope>
    <source>
        <strain evidence="2">QDHG01</strain>
    </source>
</reference>
<dbReference type="FunFam" id="2.20.110.10:FF:000002">
    <property type="entry name" value="Phosphatidylinositol 4-phosphate 5-kinase 8"/>
    <property type="match status" value="1"/>
</dbReference>
<evidence type="ECO:0000313" key="3">
    <source>
        <dbReference type="Proteomes" id="UP000785679"/>
    </source>
</evidence>
<proteinExistence type="predicted"/>
<keyword evidence="1" id="KW-0677">Repeat</keyword>
<dbReference type="Pfam" id="PF02493">
    <property type="entry name" value="MORN"/>
    <property type="match status" value="8"/>
</dbReference>
<dbReference type="InterPro" id="IPR000048">
    <property type="entry name" value="IQ_motif_EF-hand-BS"/>
</dbReference>
<evidence type="ECO:0000256" key="1">
    <source>
        <dbReference type="ARBA" id="ARBA00022737"/>
    </source>
</evidence>
<dbReference type="OrthoDB" id="270720at2759"/>
<protein>
    <recommendedName>
        <fullName evidence="4">MORN repeat protein</fullName>
    </recommendedName>
</protein>
<dbReference type="PANTHER" id="PTHR23084:SF179">
    <property type="entry name" value="OS10G0565000 PROTEIN"/>
    <property type="match status" value="1"/>
</dbReference>
<dbReference type="CDD" id="cd23767">
    <property type="entry name" value="IQCD"/>
    <property type="match status" value="1"/>
</dbReference>
<sequence>METEQTPEQDTFERRKKAISQEIAIQLELKKLQNKDQRKKPSIVTNSFFGSQAQMSSSINNSYQTSMHNDSIVIHVDDHNSLVTAAIKIQSWYRTYRAKREYVTRQSDSSRRKYFTLAEFWETISPVRVYALQNIQVRSYSYQSTGAQYYGQWLGGFREGQGVMTWPDGARYEGGWHLNRAHGHGKFTHVVGDIYEGDWYRDKACGHGTYTSATTGGTYNGMWHNDFQHGSGLEHWQDGSSYHGDFAFGEKHGLGRQVWPDGSVFIGQWEGNSINGFGRQQWTDKRSYEGEFARNLMHGFGRFRFSDGKVYEGFYQNDKKHGYGIFKWTNSPTGRRYEGWWTEGRQDGLGILFEKASPQDSEIKVQYVIYKDGVKQRVLTNDEAHLIHQEYEQRLKKTAAFDTQSNDQILRMTFVKPVFFDQKCLQTSNAIRELELRFTPE</sequence>
<dbReference type="SMART" id="SM00698">
    <property type="entry name" value="MORN"/>
    <property type="match status" value="9"/>
</dbReference>
<organism evidence="2 3">
    <name type="scientific">Halteria grandinella</name>
    <dbReference type="NCBI Taxonomy" id="5974"/>
    <lineage>
        <taxon>Eukaryota</taxon>
        <taxon>Sar</taxon>
        <taxon>Alveolata</taxon>
        <taxon>Ciliophora</taxon>
        <taxon>Intramacronucleata</taxon>
        <taxon>Spirotrichea</taxon>
        <taxon>Stichotrichia</taxon>
        <taxon>Sporadotrichida</taxon>
        <taxon>Halteriidae</taxon>
        <taxon>Halteria</taxon>
    </lineage>
</organism>
<dbReference type="Gene3D" id="2.20.110.10">
    <property type="entry name" value="Histone H3 K4-specific methyltransferase SET7/9 N-terminal domain"/>
    <property type="match status" value="5"/>
</dbReference>
<dbReference type="PANTHER" id="PTHR23084">
    <property type="entry name" value="PHOSPHATIDYLINOSITOL-4-PHOSPHATE 5-KINASE RELATED"/>
    <property type="match status" value="1"/>
</dbReference>
<dbReference type="Proteomes" id="UP000785679">
    <property type="component" value="Unassembled WGS sequence"/>
</dbReference>
<dbReference type="PROSITE" id="PS50096">
    <property type="entry name" value="IQ"/>
    <property type="match status" value="1"/>
</dbReference>
<accession>A0A8J8NQG3</accession>
<dbReference type="SUPFAM" id="SSF82185">
    <property type="entry name" value="Histone H3 K4-specific methyltransferase SET7/9 N-terminal domain"/>
    <property type="match status" value="2"/>
</dbReference>
<evidence type="ECO:0008006" key="4">
    <source>
        <dbReference type="Google" id="ProtNLM"/>
    </source>
</evidence>
<gene>
    <name evidence="2" type="ORF">FGO68_gene10102</name>
</gene>
<evidence type="ECO:0000313" key="2">
    <source>
        <dbReference type="EMBL" id="TNV79662.1"/>
    </source>
</evidence>
<dbReference type="EMBL" id="RRYP01008613">
    <property type="protein sequence ID" value="TNV79662.1"/>
    <property type="molecule type" value="Genomic_DNA"/>
</dbReference>
<dbReference type="InterPro" id="IPR003409">
    <property type="entry name" value="MORN"/>
</dbReference>
<dbReference type="Pfam" id="PF00612">
    <property type="entry name" value="IQ"/>
    <property type="match status" value="1"/>
</dbReference>